<keyword evidence="4 5" id="KW-0408">Iron</keyword>
<dbReference type="PROSITE" id="PS50905">
    <property type="entry name" value="FERRITIN_LIKE"/>
    <property type="match status" value="1"/>
</dbReference>
<evidence type="ECO:0000256" key="5">
    <source>
        <dbReference type="PIRSR" id="PIRSR601519-1"/>
    </source>
</evidence>
<reference evidence="9" key="1">
    <citation type="submission" date="2020-03" db="EMBL/GenBank/DDBJ databases">
        <title>Transcriptomic Profiling of the Digestive Tract of the Rat Flea, Xenopsylla cheopis, Following Blood Feeding and Infection with Yersinia pestis.</title>
        <authorList>
            <person name="Bland D.M."/>
            <person name="Martens C.A."/>
            <person name="Virtaneva K."/>
            <person name="Kanakabandi K."/>
            <person name="Long D."/>
            <person name="Rosenke R."/>
            <person name="Saturday G.A."/>
            <person name="Hoyt F.H."/>
            <person name="Bruno D.P."/>
            <person name="Ribeiro J.M.C."/>
            <person name="Hinnebusch J."/>
        </authorList>
    </citation>
    <scope>NUCLEOTIDE SEQUENCE</scope>
</reference>
<dbReference type="Gene3D" id="1.20.1260.10">
    <property type="match status" value="1"/>
</dbReference>
<evidence type="ECO:0000256" key="1">
    <source>
        <dbReference type="ARBA" id="ARBA00007513"/>
    </source>
</evidence>
<keyword evidence="3 5" id="KW-0479">Metal-binding</keyword>
<dbReference type="InterPro" id="IPR009040">
    <property type="entry name" value="Ferritin-like_diiron"/>
</dbReference>
<feature type="signal peptide" evidence="7">
    <location>
        <begin position="1"/>
        <end position="16"/>
    </location>
</feature>
<dbReference type="GO" id="GO:0006879">
    <property type="term" value="P:intracellular iron ion homeostasis"/>
    <property type="evidence" value="ECO:0007669"/>
    <property type="project" value="UniProtKB-KW"/>
</dbReference>
<feature type="chain" id="PRO_5026865659" description="Ferritin" evidence="7">
    <location>
        <begin position="17"/>
        <end position="222"/>
    </location>
</feature>
<organism evidence="9">
    <name type="scientific">Xenopsylla cheopis</name>
    <name type="common">Oriental rat flea</name>
    <name type="synonym">Pulex cheopis</name>
    <dbReference type="NCBI Taxonomy" id="163159"/>
    <lineage>
        <taxon>Eukaryota</taxon>
        <taxon>Metazoa</taxon>
        <taxon>Ecdysozoa</taxon>
        <taxon>Arthropoda</taxon>
        <taxon>Hexapoda</taxon>
        <taxon>Insecta</taxon>
        <taxon>Pterygota</taxon>
        <taxon>Neoptera</taxon>
        <taxon>Endopterygota</taxon>
        <taxon>Siphonaptera</taxon>
        <taxon>Pulicidae</taxon>
        <taxon>Xenopsyllinae</taxon>
        <taxon>Xenopsylla</taxon>
    </lineage>
</organism>
<evidence type="ECO:0000256" key="4">
    <source>
        <dbReference type="ARBA" id="ARBA00023004"/>
    </source>
</evidence>
<dbReference type="GO" id="GO:0005737">
    <property type="term" value="C:cytoplasm"/>
    <property type="evidence" value="ECO:0007669"/>
    <property type="project" value="TreeGrafter"/>
</dbReference>
<accession>A0A6M2DZY9</accession>
<evidence type="ECO:0000259" key="8">
    <source>
        <dbReference type="PROSITE" id="PS50905"/>
    </source>
</evidence>
<comment type="similarity">
    <text evidence="1 6">Belongs to the ferritin family.</text>
</comment>
<keyword evidence="7" id="KW-0732">Signal</keyword>
<evidence type="ECO:0000313" key="9">
    <source>
        <dbReference type="EMBL" id="NOV51624.1"/>
    </source>
</evidence>
<dbReference type="InterPro" id="IPR001519">
    <property type="entry name" value="Ferritin"/>
</dbReference>
<feature type="binding site" evidence="5">
    <location>
        <position position="185"/>
    </location>
    <ligand>
        <name>Fe cation</name>
        <dbReference type="ChEBI" id="CHEBI:24875"/>
        <label>1</label>
    </ligand>
</feature>
<evidence type="ECO:0000256" key="7">
    <source>
        <dbReference type="SAM" id="SignalP"/>
    </source>
</evidence>
<dbReference type="CDD" id="cd01056">
    <property type="entry name" value="Euk_Ferritin"/>
    <property type="match status" value="1"/>
</dbReference>
<sequence length="222" mass="25075">MKCLILLGIFVVAANAQSCYDDTQGACSRPGASDDLPNCNAKYSGFETVSADLSSYVKRAVLYSYDYLLMSTHFGNYEKNRAGFEKLFKGLSDFQWESAIDVIKYVTKRGGSIDFQTNHNTNTTRVAETTELQSLAKALENEKVMAKEIHSIHRKVARLHHEHQAQDNHDPETASYLEEHFAHKQAKTIRDLSGHTNDLKNLLKSGESSLSLYLFDEYLQKL</sequence>
<dbReference type="InterPro" id="IPR008331">
    <property type="entry name" value="Ferritin_DPS_dom"/>
</dbReference>
<dbReference type="InterPro" id="IPR009078">
    <property type="entry name" value="Ferritin-like_SF"/>
</dbReference>
<dbReference type="SUPFAM" id="SSF47240">
    <property type="entry name" value="Ferritin-like"/>
    <property type="match status" value="1"/>
</dbReference>
<dbReference type="EMBL" id="GIIL01007898">
    <property type="protein sequence ID" value="NOV51624.1"/>
    <property type="molecule type" value="Transcribed_RNA"/>
</dbReference>
<dbReference type="Pfam" id="PF00210">
    <property type="entry name" value="Ferritin"/>
    <property type="match status" value="1"/>
</dbReference>
<dbReference type="PANTHER" id="PTHR11431">
    <property type="entry name" value="FERRITIN"/>
    <property type="match status" value="1"/>
</dbReference>
<dbReference type="GO" id="GO:0008199">
    <property type="term" value="F:ferric iron binding"/>
    <property type="evidence" value="ECO:0007669"/>
    <property type="project" value="InterPro"/>
</dbReference>
<comment type="function">
    <text evidence="6">Stores iron in a soluble, non-toxic, readily available form. Important for iron homeostasis. Iron is taken up in the ferrous form and deposited as ferric hydroxides after oxidation.</text>
</comment>
<name>A0A6M2DZY9_XENCH</name>
<feature type="binding site" evidence="5">
    <location>
        <position position="142"/>
    </location>
    <ligand>
        <name>Fe cation</name>
        <dbReference type="ChEBI" id="CHEBI:24875"/>
        <label>2</label>
    </ligand>
</feature>
<dbReference type="GO" id="GO:0008198">
    <property type="term" value="F:ferrous iron binding"/>
    <property type="evidence" value="ECO:0007669"/>
    <property type="project" value="TreeGrafter"/>
</dbReference>
<proteinExistence type="inferred from homology"/>
<evidence type="ECO:0000256" key="2">
    <source>
        <dbReference type="ARBA" id="ARBA00022434"/>
    </source>
</evidence>
<dbReference type="GO" id="GO:0006826">
    <property type="term" value="P:iron ion transport"/>
    <property type="evidence" value="ECO:0007669"/>
    <property type="project" value="InterPro"/>
</dbReference>
<dbReference type="PANTHER" id="PTHR11431:SF51">
    <property type="entry name" value="FERRITIN"/>
    <property type="match status" value="1"/>
</dbReference>
<dbReference type="InterPro" id="IPR012347">
    <property type="entry name" value="Ferritin-like"/>
</dbReference>
<feature type="domain" description="Ferritin-like diiron" evidence="8">
    <location>
        <begin position="43"/>
        <end position="203"/>
    </location>
</feature>
<dbReference type="AlphaFoldDB" id="A0A6M2DZY9"/>
<evidence type="ECO:0000256" key="6">
    <source>
        <dbReference type="RuleBase" id="RU361145"/>
    </source>
</evidence>
<evidence type="ECO:0000256" key="3">
    <source>
        <dbReference type="ARBA" id="ARBA00022723"/>
    </source>
</evidence>
<keyword evidence="2 6" id="KW-0409">Iron storage</keyword>
<protein>
    <recommendedName>
        <fullName evidence="6">Ferritin</fullName>
    </recommendedName>
</protein>